<evidence type="ECO:0000313" key="3">
    <source>
        <dbReference type="Proteomes" id="UP000799750"/>
    </source>
</evidence>
<accession>A0A6A6Q9H7</accession>
<reference evidence="2" key="1">
    <citation type="journal article" date="2020" name="Stud. Mycol.">
        <title>101 Dothideomycetes genomes: a test case for predicting lifestyles and emergence of pathogens.</title>
        <authorList>
            <person name="Haridas S."/>
            <person name="Albert R."/>
            <person name="Binder M."/>
            <person name="Bloem J."/>
            <person name="Labutti K."/>
            <person name="Salamov A."/>
            <person name="Andreopoulos B."/>
            <person name="Baker S."/>
            <person name="Barry K."/>
            <person name="Bills G."/>
            <person name="Bluhm B."/>
            <person name="Cannon C."/>
            <person name="Castanera R."/>
            <person name="Culley D."/>
            <person name="Daum C."/>
            <person name="Ezra D."/>
            <person name="Gonzalez J."/>
            <person name="Henrissat B."/>
            <person name="Kuo A."/>
            <person name="Liang C."/>
            <person name="Lipzen A."/>
            <person name="Lutzoni F."/>
            <person name="Magnuson J."/>
            <person name="Mondo S."/>
            <person name="Nolan M."/>
            <person name="Ohm R."/>
            <person name="Pangilinan J."/>
            <person name="Park H.-J."/>
            <person name="Ramirez L."/>
            <person name="Alfaro M."/>
            <person name="Sun H."/>
            <person name="Tritt A."/>
            <person name="Yoshinaga Y."/>
            <person name="Zwiers L.-H."/>
            <person name="Turgeon B."/>
            <person name="Goodwin S."/>
            <person name="Spatafora J."/>
            <person name="Crous P."/>
            <person name="Grigoriev I."/>
        </authorList>
    </citation>
    <scope>NUCLEOTIDE SEQUENCE</scope>
    <source>
        <strain evidence="2">CBS 269.34</strain>
    </source>
</reference>
<dbReference type="Proteomes" id="UP000799750">
    <property type="component" value="Unassembled WGS sequence"/>
</dbReference>
<keyword evidence="3" id="KW-1185">Reference proteome</keyword>
<gene>
    <name evidence="2" type="ORF">BU16DRAFT_568040</name>
</gene>
<name>A0A6A6Q9H7_9PEZI</name>
<feature type="coiled-coil region" evidence="1">
    <location>
        <begin position="41"/>
        <end position="68"/>
    </location>
</feature>
<keyword evidence="1" id="KW-0175">Coiled coil</keyword>
<evidence type="ECO:0000256" key="1">
    <source>
        <dbReference type="SAM" id="Coils"/>
    </source>
</evidence>
<dbReference type="OrthoDB" id="5425374at2759"/>
<protein>
    <submittedName>
        <fullName evidence="2">Uncharacterized protein</fullName>
    </submittedName>
</protein>
<organism evidence="2 3">
    <name type="scientific">Lophium mytilinum</name>
    <dbReference type="NCBI Taxonomy" id="390894"/>
    <lineage>
        <taxon>Eukaryota</taxon>
        <taxon>Fungi</taxon>
        <taxon>Dikarya</taxon>
        <taxon>Ascomycota</taxon>
        <taxon>Pezizomycotina</taxon>
        <taxon>Dothideomycetes</taxon>
        <taxon>Pleosporomycetidae</taxon>
        <taxon>Mytilinidiales</taxon>
        <taxon>Mytilinidiaceae</taxon>
        <taxon>Lophium</taxon>
    </lineage>
</organism>
<evidence type="ECO:0000313" key="2">
    <source>
        <dbReference type="EMBL" id="KAF2488741.1"/>
    </source>
</evidence>
<sequence length="120" mass="14047">MRISTGITPARMLFGQEYILLIDLAIPTWQALPWNTVRTTADLLELRARQLQRRKEDVKEAVARTIRHRLNNKEEFNGRKHIREAGYAAGDIVLLWDSVREKDISRARKLSPRWLGPFRV</sequence>
<proteinExistence type="predicted"/>
<dbReference type="AlphaFoldDB" id="A0A6A6Q9H7"/>
<dbReference type="EMBL" id="MU004201">
    <property type="protein sequence ID" value="KAF2488741.1"/>
    <property type="molecule type" value="Genomic_DNA"/>
</dbReference>